<feature type="region of interest" description="Disordered" evidence="3">
    <location>
        <begin position="481"/>
        <end position="547"/>
    </location>
</feature>
<feature type="region of interest" description="Disordered" evidence="3">
    <location>
        <begin position="400"/>
        <end position="458"/>
    </location>
</feature>
<evidence type="ECO:0000259" key="4">
    <source>
        <dbReference type="Pfam" id="PF00061"/>
    </source>
</evidence>
<dbReference type="EMBL" id="RWIC01000047">
    <property type="protein sequence ID" value="TKC51741.1"/>
    <property type="molecule type" value="Genomic_DNA"/>
</dbReference>
<dbReference type="GO" id="GO:0005615">
    <property type="term" value="C:extracellular space"/>
    <property type="evidence" value="ECO:0007669"/>
    <property type="project" value="TreeGrafter"/>
</dbReference>
<gene>
    <name evidence="5" type="ORF">EI555_013315</name>
</gene>
<evidence type="ECO:0000256" key="3">
    <source>
        <dbReference type="SAM" id="MobiDB-lite"/>
    </source>
</evidence>
<keyword evidence="2" id="KW-0813">Transport</keyword>
<dbReference type="InterPro" id="IPR002345">
    <property type="entry name" value="Lipocalin"/>
</dbReference>
<feature type="region of interest" description="Disordered" evidence="3">
    <location>
        <begin position="23"/>
        <end position="42"/>
    </location>
</feature>
<dbReference type="InterPro" id="IPR012674">
    <property type="entry name" value="Calycin"/>
</dbReference>
<dbReference type="PANTHER" id="PTHR11430">
    <property type="entry name" value="LIPOCALIN"/>
    <property type="match status" value="1"/>
</dbReference>
<feature type="compositionally biased region" description="Pro residues" evidence="3">
    <location>
        <begin position="439"/>
        <end position="457"/>
    </location>
</feature>
<evidence type="ECO:0000256" key="2">
    <source>
        <dbReference type="ARBA" id="ARBA00022448"/>
    </source>
</evidence>
<proteinExistence type="inferred from homology"/>
<dbReference type="InterPro" id="IPR000566">
    <property type="entry name" value="Lipocln_cytosolic_FA-bd_dom"/>
</dbReference>
<organism evidence="5 6">
    <name type="scientific">Monodon monoceros</name>
    <name type="common">Narwhal</name>
    <name type="synonym">Ceratodon monodon</name>
    <dbReference type="NCBI Taxonomy" id="40151"/>
    <lineage>
        <taxon>Eukaryota</taxon>
        <taxon>Metazoa</taxon>
        <taxon>Chordata</taxon>
        <taxon>Craniata</taxon>
        <taxon>Vertebrata</taxon>
        <taxon>Euteleostomi</taxon>
        <taxon>Mammalia</taxon>
        <taxon>Eutheria</taxon>
        <taxon>Laurasiatheria</taxon>
        <taxon>Artiodactyla</taxon>
        <taxon>Whippomorpha</taxon>
        <taxon>Cetacea</taxon>
        <taxon>Odontoceti</taxon>
        <taxon>Monodontidae</taxon>
        <taxon>Monodon</taxon>
    </lineage>
</organism>
<comment type="similarity">
    <text evidence="1">Belongs to the calycin superfamily. Lipocalin family.</text>
</comment>
<evidence type="ECO:0000256" key="1">
    <source>
        <dbReference type="ARBA" id="ARBA00006889"/>
    </source>
</evidence>
<dbReference type="Pfam" id="PF00061">
    <property type="entry name" value="Lipocalin"/>
    <property type="match status" value="1"/>
</dbReference>
<dbReference type="SUPFAM" id="SSF50814">
    <property type="entry name" value="Lipocalins"/>
    <property type="match status" value="1"/>
</dbReference>
<reference evidence="6" key="1">
    <citation type="journal article" date="2019" name="IScience">
        <title>Narwhal Genome Reveals Long-Term Low Genetic Diversity despite Current Large Abundance Size.</title>
        <authorList>
            <person name="Westbury M.V."/>
            <person name="Petersen B."/>
            <person name="Garde E."/>
            <person name="Heide-Jorgensen M.P."/>
            <person name="Lorenzen E.D."/>
        </authorList>
    </citation>
    <scope>NUCLEOTIDE SEQUENCE [LARGE SCALE GENOMIC DNA]</scope>
</reference>
<dbReference type="PANTHER" id="PTHR11430:SF70">
    <property type="entry name" value="UTEROCALIN"/>
    <property type="match status" value="1"/>
</dbReference>
<dbReference type="Proteomes" id="UP000308365">
    <property type="component" value="Unassembled WGS sequence"/>
</dbReference>
<feature type="compositionally biased region" description="Gly residues" evidence="3">
    <location>
        <begin position="490"/>
        <end position="500"/>
    </location>
</feature>
<feature type="non-terminal residue" evidence="5">
    <location>
        <position position="1"/>
    </location>
</feature>
<feature type="non-terminal residue" evidence="5">
    <location>
        <position position="672"/>
    </location>
</feature>
<dbReference type="GO" id="GO:0036094">
    <property type="term" value="F:small molecule binding"/>
    <property type="evidence" value="ECO:0007669"/>
    <property type="project" value="InterPro"/>
</dbReference>
<feature type="domain" description="Lipocalin/cytosolic fatty-acid binding" evidence="4">
    <location>
        <begin position="81"/>
        <end position="218"/>
    </location>
</feature>
<dbReference type="Gene3D" id="2.40.128.20">
    <property type="match status" value="1"/>
</dbReference>
<evidence type="ECO:0000313" key="5">
    <source>
        <dbReference type="EMBL" id="TKC51741.1"/>
    </source>
</evidence>
<comment type="caution">
    <text evidence="5">The sequence shown here is derived from an EMBL/GenBank/DDBJ whole genome shotgun (WGS) entry which is preliminary data.</text>
</comment>
<accession>A0A4U1FNJ3</accession>
<evidence type="ECO:0000313" key="6">
    <source>
        <dbReference type="Proteomes" id="UP000308365"/>
    </source>
</evidence>
<feature type="region of interest" description="Disordered" evidence="3">
    <location>
        <begin position="569"/>
        <end position="607"/>
    </location>
</feature>
<dbReference type="AlphaFoldDB" id="A0A4U1FNJ3"/>
<feature type="region of interest" description="Disordered" evidence="3">
    <location>
        <begin position="311"/>
        <end position="348"/>
    </location>
</feature>
<sequence length="672" mass="71422">GLAAKKRAGSQQPGSVVIAASKMVHSRGSARQHGPGRVTEPPLSPKPGLLLLAVGLTLLGCPQALHWGPQDPNFNETLVVSGEWFLAGMASNQPKLLKEDKDARLLVHRIQVTPRALQLHLHRKVNGACVPITMMANKTKRKFQYLLENADQNRLFLEEVDPKSYVILCNHREKREKEVVVVNLLSRTPEASPDALLLFTNYCRNHGIHPTNIIKVTTTGGCPPLPQPRTSAQLATDSAPPLPQICPHHPPPLSLPHPLLFTGVSPRHRRTRRSRLTQGALQLPHPLAAASTLLEACPACALGDLSPNTSVASASMVTGSCPLTPHPRPRLLGTGDGDPPGDTKLALDSRPRGLEKLLQVHQDTVQSAKLGDGQGALSSGQESPEAVSWARLGHVAPRLTSAQDEGELAAGSLSQRKGPPASTAGARPHPSSQAALTPPSLPAPPGSPRRTPTPPEARVPTHVRCPCLLCALILGQHQPPVHPTDALGPSGPGHGLGEQGAFGTVPEQAQSRLGGKDSLRNDALGGPTQRNPNTGKQTHHRLPQGASRPLRSAWGQALKLLGEVSPPPATPHFTHSFPFRGGQLSLHSPRQRGRSGPRRPSVPCGRLQQRPSRVGIWIGACPVWASAALPVPCGRLQRHPSRLGVCSGALSDAAALYSWSQGLWDPTQDPGP</sequence>
<protein>
    <recommendedName>
        <fullName evidence="4">Lipocalin/cytosolic fatty-acid binding domain-containing protein</fullName>
    </recommendedName>
</protein>
<name>A0A4U1FNJ3_MONMO</name>